<sequence>MTGQGHQLFADQLTAFAAATADQRIQPVAERAAEPLRVVVRGRRGVGCSTVAHALGRAGVPVASHPDAADVQVYVLAEVLKPEDRDAIAAANAAGGTVVVVLNKADLTGFTGAGPMAAARTRCAHLAALVGQPVEPLIGLLAVAALDDLDEPCWPALRALAADPAGLACLDQSFDGFLAGDLGVPTDTRLQLIEALDLFGIAVGVAGLRRGGTPARVRALLRTLSGIDAVVAKLTAAGAEVRYRQVLEAVAALEALAVTDECIGEFLSCDATVMARMAAALDVADACGLSPAMEAVPSAGPAAHLQRAMCWQRGRQAAWSDLHRACAADVTRGSLRQWAQAGGSAQSGASQ</sequence>
<dbReference type="SUPFAM" id="SSF52540">
    <property type="entry name" value="P-loop containing nucleoside triphosphate hydrolases"/>
    <property type="match status" value="1"/>
</dbReference>
<protein>
    <submittedName>
        <fullName evidence="1">Uncharacterized protein</fullName>
    </submittedName>
</protein>
<organism evidence="1 2">
    <name type="scientific">Mycobacterium simiae</name>
    <name type="common">Mycobacterium habana</name>
    <dbReference type="NCBI Taxonomy" id="1784"/>
    <lineage>
        <taxon>Bacteria</taxon>
        <taxon>Bacillati</taxon>
        <taxon>Actinomycetota</taxon>
        <taxon>Actinomycetes</taxon>
        <taxon>Mycobacteriales</taxon>
        <taxon>Mycobacteriaceae</taxon>
        <taxon>Mycobacterium</taxon>
        <taxon>Mycobacterium simiae complex</taxon>
    </lineage>
</organism>
<comment type="caution">
    <text evidence="1">The sequence shown here is derived from an EMBL/GenBank/DDBJ whole genome shotgun (WGS) entry which is preliminary data.</text>
</comment>
<dbReference type="AlphaFoldDB" id="A0A5B1BV06"/>
<proteinExistence type="predicted"/>
<keyword evidence="2" id="KW-1185">Reference proteome</keyword>
<dbReference type="InterPro" id="IPR027417">
    <property type="entry name" value="P-loop_NTPase"/>
</dbReference>
<evidence type="ECO:0000313" key="2">
    <source>
        <dbReference type="Proteomes" id="UP000324701"/>
    </source>
</evidence>
<evidence type="ECO:0000313" key="1">
    <source>
        <dbReference type="EMBL" id="KAA1251280.1"/>
    </source>
</evidence>
<dbReference type="EMBL" id="VTZN01000018">
    <property type="protein sequence ID" value="KAA1251280.1"/>
    <property type="molecule type" value="Genomic_DNA"/>
</dbReference>
<dbReference type="RefSeq" id="WP_149652907.1">
    <property type="nucleotide sequence ID" value="NZ_VTZN01000018.1"/>
</dbReference>
<dbReference type="OrthoDB" id="4641839at2"/>
<accession>A0A5B1BV06</accession>
<reference evidence="1 2" key="1">
    <citation type="submission" date="2019-09" db="EMBL/GenBank/DDBJ databases">
        <title>Report of infection by Mycobacterium simiae a patient suffering from pulmonary tuberculosis.</title>
        <authorList>
            <person name="Mohanty P.S."/>
            <person name="Bansal A.K."/>
            <person name="Singh H."/>
            <person name="Sharma S."/>
            <person name="Patil S.A."/>
            <person name="Upadhaya P."/>
            <person name="Singh P.K."/>
            <person name="Kumar D."/>
            <person name="Kumar S."/>
            <person name="Singh R.K."/>
            <person name="Chaudhary B."/>
        </authorList>
    </citation>
    <scope>NUCLEOTIDE SEQUENCE [LARGE SCALE GENOMIC DNA]</scope>
    <source>
        <strain evidence="1 2">JAL-560-SIM</strain>
    </source>
</reference>
<gene>
    <name evidence="1" type="ORF">F0Q45_05125</name>
</gene>
<dbReference type="Proteomes" id="UP000324701">
    <property type="component" value="Unassembled WGS sequence"/>
</dbReference>
<name>A0A5B1BV06_MYCSI</name>